<evidence type="ECO:0000313" key="2">
    <source>
        <dbReference type="EMBL" id="GAA2149926.1"/>
    </source>
</evidence>
<comment type="caution">
    <text evidence="2">The sequence shown here is derived from an EMBL/GenBank/DDBJ whole genome shotgun (WGS) entry which is preliminary data.</text>
</comment>
<name>A0ABN2ZXZ3_9ACTN</name>
<dbReference type="RefSeq" id="WP_344153849.1">
    <property type="nucleotide sequence ID" value="NZ_BAAAQR010000009.1"/>
</dbReference>
<dbReference type="Gene3D" id="3.40.50.1820">
    <property type="entry name" value="alpha/beta hydrolase"/>
    <property type="match status" value="1"/>
</dbReference>
<sequence length="547" mass="58407">MPRSVVAVVIAAVGALVVPAAAAPADAADDVGIRFDGSPGTAAPPSTLGGYLMTPFDPDSRDHTWVDSAEGPTGDVIFDSPMYHATVGSDWATWSHGYTGDVYQSSSSNETIILPQGTRAFYFYAEPDPFDYIDIVAQTADGTSSGDVIVNGRGGARYYGFYATSAEPLSFITISSSTDFAIGEFGIASGSTTDAAAQVLFVHGVTQSYTDDTLFAGLRGPLRDTYGAQLVNSFEYYQDKGDDTGSGCDPEAAGQAVPPTPDPAVGMPYDASQNGALCDSQGDIGQNAVRLDHEVQRLYHAHGDRPVILMGYSMGGETIRSMLAYSTYAGDGVAETMVDSVLLMHGVEQGSWIAGASGIADLPLAGGAISDLIGKIAPNPGRPAVREFSPSGDYMRWLASHSDRLPDIPMYNTWGDERVYMHSCALYLFCHDTFMSSEGDVILQPGTDDPTEIPSGGGHRFLPGGSSATRWQWAETQKLYWDPTVDDKMTLLMIDLVKSPIFHSNYPHTQDELTVNDCQTGEPVKETTELLRVVTARMEGTTYTCAP</sequence>
<dbReference type="InterPro" id="IPR029058">
    <property type="entry name" value="AB_hydrolase_fold"/>
</dbReference>
<protein>
    <submittedName>
        <fullName evidence="2">Uncharacterized protein</fullName>
    </submittedName>
</protein>
<feature type="chain" id="PRO_5047080819" evidence="1">
    <location>
        <begin position="23"/>
        <end position="547"/>
    </location>
</feature>
<accession>A0ABN2ZXZ3</accession>
<evidence type="ECO:0000256" key="1">
    <source>
        <dbReference type="SAM" id="SignalP"/>
    </source>
</evidence>
<evidence type="ECO:0000313" key="3">
    <source>
        <dbReference type="Proteomes" id="UP001501771"/>
    </source>
</evidence>
<dbReference type="SUPFAM" id="SSF53474">
    <property type="entry name" value="alpha/beta-Hydrolases"/>
    <property type="match status" value="1"/>
</dbReference>
<keyword evidence="3" id="KW-1185">Reference proteome</keyword>
<dbReference type="EMBL" id="BAAAQR010000009">
    <property type="protein sequence ID" value="GAA2149926.1"/>
    <property type="molecule type" value="Genomic_DNA"/>
</dbReference>
<keyword evidence="1" id="KW-0732">Signal</keyword>
<gene>
    <name evidence="2" type="ORF">GCM10009844_30190</name>
</gene>
<organism evidence="2 3">
    <name type="scientific">Nocardioides koreensis</name>
    <dbReference type="NCBI Taxonomy" id="433651"/>
    <lineage>
        <taxon>Bacteria</taxon>
        <taxon>Bacillati</taxon>
        <taxon>Actinomycetota</taxon>
        <taxon>Actinomycetes</taxon>
        <taxon>Propionibacteriales</taxon>
        <taxon>Nocardioidaceae</taxon>
        <taxon>Nocardioides</taxon>
    </lineage>
</organism>
<proteinExistence type="predicted"/>
<dbReference type="Proteomes" id="UP001501771">
    <property type="component" value="Unassembled WGS sequence"/>
</dbReference>
<feature type="signal peptide" evidence="1">
    <location>
        <begin position="1"/>
        <end position="22"/>
    </location>
</feature>
<reference evidence="2 3" key="1">
    <citation type="journal article" date="2019" name="Int. J. Syst. Evol. Microbiol.">
        <title>The Global Catalogue of Microorganisms (GCM) 10K type strain sequencing project: providing services to taxonomists for standard genome sequencing and annotation.</title>
        <authorList>
            <consortium name="The Broad Institute Genomics Platform"/>
            <consortium name="The Broad Institute Genome Sequencing Center for Infectious Disease"/>
            <person name="Wu L."/>
            <person name="Ma J."/>
        </authorList>
    </citation>
    <scope>NUCLEOTIDE SEQUENCE [LARGE SCALE GENOMIC DNA]</scope>
    <source>
        <strain evidence="2 3">JCM 16022</strain>
    </source>
</reference>